<name>A0ABW2AS11_9MICO</name>
<dbReference type="Proteomes" id="UP001596356">
    <property type="component" value="Unassembled WGS sequence"/>
</dbReference>
<feature type="compositionally biased region" description="Low complexity" evidence="1">
    <location>
        <begin position="65"/>
        <end position="75"/>
    </location>
</feature>
<feature type="compositionally biased region" description="Basic and acidic residues" evidence="1">
    <location>
        <begin position="76"/>
        <end position="85"/>
    </location>
</feature>
<protein>
    <submittedName>
        <fullName evidence="2">Uncharacterized protein</fullName>
    </submittedName>
</protein>
<sequence length="85" mass="8420">MTTVVGPNPVAASAAHADDGVPAAHFVVTPVRPSTPFQETTTVTPLLVVHPVAAAAGDSVPAPPAARTASGASTRAAERENRVTG</sequence>
<gene>
    <name evidence="2" type="ORF">ACFQBT_06555</name>
</gene>
<evidence type="ECO:0000256" key="1">
    <source>
        <dbReference type="SAM" id="MobiDB-lite"/>
    </source>
</evidence>
<accession>A0ABW2AS11</accession>
<evidence type="ECO:0000313" key="3">
    <source>
        <dbReference type="Proteomes" id="UP001596356"/>
    </source>
</evidence>
<comment type="caution">
    <text evidence="2">The sequence shown here is derived from an EMBL/GenBank/DDBJ whole genome shotgun (WGS) entry which is preliminary data.</text>
</comment>
<proteinExistence type="predicted"/>
<dbReference type="EMBL" id="JBHSWJ010000002">
    <property type="protein sequence ID" value="MFC6713511.1"/>
    <property type="molecule type" value="Genomic_DNA"/>
</dbReference>
<organism evidence="2 3">
    <name type="scientific">Branchiibius cervicis</name>
    <dbReference type="NCBI Taxonomy" id="908252"/>
    <lineage>
        <taxon>Bacteria</taxon>
        <taxon>Bacillati</taxon>
        <taxon>Actinomycetota</taxon>
        <taxon>Actinomycetes</taxon>
        <taxon>Micrococcales</taxon>
        <taxon>Dermacoccaceae</taxon>
        <taxon>Branchiibius</taxon>
    </lineage>
</organism>
<feature type="region of interest" description="Disordered" evidence="1">
    <location>
        <begin position="57"/>
        <end position="85"/>
    </location>
</feature>
<reference evidence="3" key="1">
    <citation type="journal article" date="2019" name="Int. J. Syst. Evol. Microbiol.">
        <title>The Global Catalogue of Microorganisms (GCM) 10K type strain sequencing project: providing services to taxonomists for standard genome sequencing and annotation.</title>
        <authorList>
            <consortium name="The Broad Institute Genomics Platform"/>
            <consortium name="The Broad Institute Genome Sequencing Center for Infectious Disease"/>
            <person name="Wu L."/>
            <person name="Ma J."/>
        </authorList>
    </citation>
    <scope>NUCLEOTIDE SEQUENCE [LARGE SCALE GENOMIC DNA]</scope>
    <source>
        <strain evidence="3">NBRC 106593</strain>
    </source>
</reference>
<evidence type="ECO:0000313" key="2">
    <source>
        <dbReference type="EMBL" id="MFC6713511.1"/>
    </source>
</evidence>
<dbReference type="RefSeq" id="WP_377821321.1">
    <property type="nucleotide sequence ID" value="NZ_JBHSWJ010000002.1"/>
</dbReference>
<keyword evidence="3" id="KW-1185">Reference proteome</keyword>